<dbReference type="GO" id="GO:0003677">
    <property type="term" value="F:DNA binding"/>
    <property type="evidence" value="ECO:0007669"/>
    <property type="project" value="UniProtKB-KW"/>
</dbReference>
<reference evidence="6 7" key="1">
    <citation type="submission" date="2017-05" db="EMBL/GenBank/DDBJ databases">
        <title>The Genome Sequence of Enterococcus faecium 7H8_DIV0219.</title>
        <authorList>
            <consortium name="The Broad Institute Genomics Platform"/>
            <consortium name="The Broad Institute Genomic Center for Infectious Diseases"/>
            <person name="Earl A."/>
            <person name="Manson A."/>
            <person name="Schwartman J."/>
            <person name="Gilmore M."/>
            <person name="Abouelleil A."/>
            <person name="Cao P."/>
            <person name="Chapman S."/>
            <person name="Cusick C."/>
            <person name="Shea T."/>
            <person name="Young S."/>
            <person name="Neafsey D."/>
            <person name="Nusbaum C."/>
            <person name="Birren B."/>
        </authorList>
    </citation>
    <scope>NUCLEOTIDE SEQUENCE [LARGE SCALE GENOMIC DNA]</scope>
    <source>
        <strain evidence="6 7">7H8_DIV0219</strain>
    </source>
</reference>
<feature type="domain" description="HTH lysR-type" evidence="5">
    <location>
        <begin position="1"/>
        <end position="58"/>
    </location>
</feature>
<keyword evidence="2" id="KW-0805">Transcription regulation</keyword>
<dbReference type="GO" id="GO:0003700">
    <property type="term" value="F:DNA-binding transcription factor activity"/>
    <property type="evidence" value="ECO:0007669"/>
    <property type="project" value="InterPro"/>
</dbReference>
<evidence type="ECO:0000256" key="2">
    <source>
        <dbReference type="ARBA" id="ARBA00023015"/>
    </source>
</evidence>
<dbReference type="RefSeq" id="WP_256925880.1">
    <property type="nucleotide sequence ID" value="NZ_NGKW01000002.1"/>
</dbReference>
<dbReference type="CDD" id="cd05466">
    <property type="entry name" value="PBP2_LTTR_substrate"/>
    <property type="match status" value="1"/>
</dbReference>
<dbReference type="AlphaFoldDB" id="A0A242BGR9"/>
<dbReference type="GO" id="GO:0005829">
    <property type="term" value="C:cytosol"/>
    <property type="evidence" value="ECO:0007669"/>
    <property type="project" value="TreeGrafter"/>
</dbReference>
<evidence type="ECO:0000259" key="5">
    <source>
        <dbReference type="PROSITE" id="PS50931"/>
    </source>
</evidence>
<dbReference type="Proteomes" id="UP000194885">
    <property type="component" value="Unassembled WGS sequence"/>
</dbReference>
<comment type="caution">
    <text evidence="6">The sequence shown here is derived from an EMBL/GenBank/DDBJ whole genome shotgun (WGS) entry which is preliminary data.</text>
</comment>
<evidence type="ECO:0000313" key="6">
    <source>
        <dbReference type="EMBL" id="OTN94548.1"/>
    </source>
</evidence>
<keyword evidence="4" id="KW-0804">Transcription</keyword>
<dbReference type="InterPro" id="IPR036390">
    <property type="entry name" value="WH_DNA-bd_sf"/>
</dbReference>
<dbReference type="SUPFAM" id="SSF46785">
    <property type="entry name" value="Winged helix' DNA-binding domain"/>
    <property type="match status" value="1"/>
</dbReference>
<organism evidence="6 7">
    <name type="scientific">Enterococcus faecium</name>
    <name type="common">Streptococcus faecium</name>
    <dbReference type="NCBI Taxonomy" id="1352"/>
    <lineage>
        <taxon>Bacteria</taxon>
        <taxon>Bacillati</taxon>
        <taxon>Bacillota</taxon>
        <taxon>Bacilli</taxon>
        <taxon>Lactobacillales</taxon>
        <taxon>Enterococcaceae</taxon>
        <taxon>Enterococcus</taxon>
    </lineage>
</organism>
<evidence type="ECO:0000256" key="4">
    <source>
        <dbReference type="ARBA" id="ARBA00023163"/>
    </source>
</evidence>
<dbReference type="FunFam" id="1.10.10.10:FF:000001">
    <property type="entry name" value="LysR family transcriptional regulator"/>
    <property type="match status" value="1"/>
</dbReference>
<dbReference type="Gene3D" id="1.10.10.10">
    <property type="entry name" value="Winged helix-like DNA-binding domain superfamily/Winged helix DNA-binding domain"/>
    <property type="match status" value="1"/>
</dbReference>
<keyword evidence="3" id="KW-0238">DNA-binding</keyword>
<name>A0A242BGR9_ENTFC</name>
<accession>A0A242BGR9</accession>
<sequence length="293" mass="33756">MELRLLKYFWTIAEEGTISQAAEVLHLTQPTLSRQLKELEEELGTELFVRENRKMVLTEAGYFLKSRTEEILDLTNQTTQEFENRKKQLFSGRFTIGCVEADNSNTLALLLEKLIRDYPNVQFHIHSGTSDDITERLEKGLLDLAILLDPVDTEKYETILLPRKEKWGLLISENSVLAKKDAITKEDFANVPLLISKRPEIQRMFADWLGIKKEQLLITGTYNLIFNVFALIENQVGAALVIEGAVSHHSKRVTFVPLNPMIETNCMLVWKKNRILSPVVNELIHRFKEAFEQ</sequence>
<evidence type="ECO:0000313" key="7">
    <source>
        <dbReference type="Proteomes" id="UP000194885"/>
    </source>
</evidence>
<dbReference type="PRINTS" id="PR00039">
    <property type="entry name" value="HTHLYSR"/>
</dbReference>
<dbReference type="Pfam" id="PF03466">
    <property type="entry name" value="LysR_substrate"/>
    <property type="match status" value="1"/>
</dbReference>
<dbReference type="InterPro" id="IPR005119">
    <property type="entry name" value="LysR_subst-bd"/>
</dbReference>
<dbReference type="InterPro" id="IPR036388">
    <property type="entry name" value="WH-like_DNA-bd_sf"/>
</dbReference>
<proteinExistence type="inferred from homology"/>
<dbReference type="PANTHER" id="PTHR30419">
    <property type="entry name" value="HTH-TYPE TRANSCRIPTIONAL REGULATOR YBHD"/>
    <property type="match status" value="1"/>
</dbReference>
<protein>
    <submittedName>
        <fullName evidence="6">LysR family transcriptional regulator</fullName>
    </submittedName>
</protein>
<evidence type="ECO:0000256" key="1">
    <source>
        <dbReference type="ARBA" id="ARBA00009437"/>
    </source>
</evidence>
<dbReference type="SUPFAM" id="SSF53850">
    <property type="entry name" value="Periplasmic binding protein-like II"/>
    <property type="match status" value="1"/>
</dbReference>
<evidence type="ECO:0000256" key="3">
    <source>
        <dbReference type="ARBA" id="ARBA00023125"/>
    </source>
</evidence>
<dbReference type="Pfam" id="PF00126">
    <property type="entry name" value="HTH_1"/>
    <property type="match status" value="1"/>
</dbReference>
<dbReference type="InterPro" id="IPR000847">
    <property type="entry name" value="LysR_HTH_N"/>
</dbReference>
<dbReference type="EMBL" id="NGKW01000002">
    <property type="protein sequence ID" value="OTN94548.1"/>
    <property type="molecule type" value="Genomic_DNA"/>
</dbReference>
<gene>
    <name evidence="6" type="ORF">A5810_000791</name>
</gene>
<comment type="similarity">
    <text evidence="1">Belongs to the LysR transcriptional regulatory family.</text>
</comment>
<dbReference type="PANTHER" id="PTHR30419:SF8">
    <property type="entry name" value="NITROGEN ASSIMILATION TRANSCRIPTIONAL ACTIVATOR-RELATED"/>
    <property type="match status" value="1"/>
</dbReference>
<dbReference type="Gene3D" id="3.40.190.290">
    <property type="match status" value="1"/>
</dbReference>
<dbReference type="InterPro" id="IPR050950">
    <property type="entry name" value="HTH-type_LysR_regulators"/>
</dbReference>
<dbReference type="PROSITE" id="PS50931">
    <property type="entry name" value="HTH_LYSR"/>
    <property type="match status" value="1"/>
</dbReference>